<organism evidence="1 2">
    <name type="scientific">Trifolium medium</name>
    <dbReference type="NCBI Taxonomy" id="97028"/>
    <lineage>
        <taxon>Eukaryota</taxon>
        <taxon>Viridiplantae</taxon>
        <taxon>Streptophyta</taxon>
        <taxon>Embryophyta</taxon>
        <taxon>Tracheophyta</taxon>
        <taxon>Spermatophyta</taxon>
        <taxon>Magnoliopsida</taxon>
        <taxon>eudicotyledons</taxon>
        <taxon>Gunneridae</taxon>
        <taxon>Pentapetalae</taxon>
        <taxon>rosids</taxon>
        <taxon>fabids</taxon>
        <taxon>Fabales</taxon>
        <taxon>Fabaceae</taxon>
        <taxon>Papilionoideae</taxon>
        <taxon>50 kb inversion clade</taxon>
        <taxon>NPAAA clade</taxon>
        <taxon>Hologalegina</taxon>
        <taxon>IRL clade</taxon>
        <taxon>Trifolieae</taxon>
        <taxon>Trifolium</taxon>
    </lineage>
</organism>
<feature type="non-terminal residue" evidence="1">
    <location>
        <position position="23"/>
    </location>
</feature>
<keyword evidence="2" id="KW-1185">Reference proteome</keyword>
<dbReference type="AlphaFoldDB" id="A0A392QSQ1"/>
<comment type="caution">
    <text evidence="1">The sequence shown here is derived from an EMBL/GenBank/DDBJ whole genome shotgun (WGS) entry which is preliminary data.</text>
</comment>
<proteinExistence type="predicted"/>
<accession>A0A392QSQ1</accession>
<dbReference type="Proteomes" id="UP000265520">
    <property type="component" value="Unassembled WGS sequence"/>
</dbReference>
<evidence type="ECO:0000313" key="1">
    <source>
        <dbReference type="EMBL" id="MCI27413.1"/>
    </source>
</evidence>
<name>A0A392QSQ1_9FABA</name>
<dbReference type="EMBL" id="LXQA010159151">
    <property type="protein sequence ID" value="MCI27413.1"/>
    <property type="molecule type" value="Genomic_DNA"/>
</dbReference>
<protein>
    <submittedName>
        <fullName evidence="1">Uncharacterized protein</fullName>
    </submittedName>
</protein>
<reference evidence="1 2" key="1">
    <citation type="journal article" date="2018" name="Front. Plant Sci.">
        <title>Red Clover (Trifolium pratense) and Zigzag Clover (T. medium) - A Picture of Genomic Similarities and Differences.</title>
        <authorList>
            <person name="Dluhosova J."/>
            <person name="Istvanek J."/>
            <person name="Nedelnik J."/>
            <person name="Repkova J."/>
        </authorList>
    </citation>
    <scope>NUCLEOTIDE SEQUENCE [LARGE SCALE GENOMIC DNA]</scope>
    <source>
        <strain evidence="2">cv. 10/8</strain>
        <tissue evidence="1">Leaf</tissue>
    </source>
</reference>
<evidence type="ECO:0000313" key="2">
    <source>
        <dbReference type="Proteomes" id="UP000265520"/>
    </source>
</evidence>
<sequence length="23" mass="2331">MNLLLGAVVIISEGTAMDVAVTL</sequence>